<dbReference type="EMBL" id="SOBT01000008">
    <property type="protein sequence ID" value="TDU31353.1"/>
    <property type="molecule type" value="Genomic_DNA"/>
</dbReference>
<evidence type="ECO:0000256" key="2">
    <source>
        <dbReference type="ARBA" id="ARBA00023015"/>
    </source>
</evidence>
<dbReference type="SUPFAM" id="SSF53850">
    <property type="entry name" value="Periplasmic binding protein-like II"/>
    <property type="match status" value="1"/>
</dbReference>
<dbReference type="Gene3D" id="3.40.190.10">
    <property type="entry name" value="Periplasmic binding protein-like II"/>
    <property type="match status" value="2"/>
</dbReference>
<dbReference type="InterPro" id="IPR050389">
    <property type="entry name" value="LysR-type_TF"/>
</dbReference>
<evidence type="ECO:0000256" key="3">
    <source>
        <dbReference type="ARBA" id="ARBA00023125"/>
    </source>
</evidence>
<dbReference type="InterPro" id="IPR000847">
    <property type="entry name" value="LysR_HTH_N"/>
</dbReference>
<keyword evidence="3" id="KW-0238">DNA-binding</keyword>
<comment type="similarity">
    <text evidence="1">Belongs to the LysR transcriptional regulatory family.</text>
</comment>
<comment type="caution">
    <text evidence="6">The sequence shown here is derived from an EMBL/GenBank/DDBJ whole genome shotgun (WGS) entry which is preliminary data.</text>
</comment>
<keyword evidence="2" id="KW-0805">Transcription regulation</keyword>
<accession>A0A4R7PB98</accession>
<dbReference type="InterPro" id="IPR005119">
    <property type="entry name" value="LysR_subst-bd"/>
</dbReference>
<gene>
    <name evidence="6" type="ORF">DFR24_0721</name>
</gene>
<evidence type="ECO:0000256" key="4">
    <source>
        <dbReference type="ARBA" id="ARBA00023163"/>
    </source>
</evidence>
<dbReference type="Proteomes" id="UP000295341">
    <property type="component" value="Unassembled WGS sequence"/>
</dbReference>
<reference evidence="6 7" key="1">
    <citation type="submission" date="2019-03" db="EMBL/GenBank/DDBJ databases">
        <title>Genomic Encyclopedia of Type Strains, Phase IV (KMG-IV): sequencing the most valuable type-strain genomes for metagenomic binning, comparative biology and taxonomic classification.</title>
        <authorList>
            <person name="Goeker M."/>
        </authorList>
    </citation>
    <scope>NUCLEOTIDE SEQUENCE [LARGE SCALE GENOMIC DNA]</scope>
    <source>
        <strain evidence="6 7">DSM 26377</strain>
    </source>
</reference>
<dbReference type="PROSITE" id="PS50931">
    <property type="entry name" value="HTH_LYSR"/>
    <property type="match status" value="1"/>
</dbReference>
<keyword evidence="7" id="KW-1185">Reference proteome</keyword>
<dbReference type="SUPFAM" id="SSF46785">
    <property type="entry name" value="Winged helix' DNA-binding domain"/>
    <property type="match status" value="1"/>
</dbReference>
<dbReference type="InterPro" id="IPR037402">
    <property type="entry name" value="YidZ_PBP2"/>
</dbReference>
<dbReference type="GO" id="GO:0003677">
    <property type="term" value="F:DNA binding"/>
    <property type="evidence" value="ECO:0007669"/>
    <property type="project" value="UniProtKB-KW"/>
</dbReference>
<dbReference type="InterPro" id="IPR036388">
    <property type="entry name" value="WH-like_DNA-bd_sf"/>
</dbReference>
<evidence type="ECO:0000313" key="6">
    <source>
        <dbReference type="EMBL" id="TDU31353.1"/>
    </source>
</evidence>
<evidence type="ECO:0000259" key="5">
    <source>
        <dbReference type="PROSITE" id="PS50931"/>
    </source>
</evidence>
<protein>
    <submittedName>
        <fullName evidence="6">LysR family transcriptional regulator</fullName>
    </submittedName>
</protein>
<dbReference type="PRINTS" id="PR00039">
    <property type="entry name" value="HTHLYSR"/>
</dbReference>
<dbReference type="Pfam" id="PF03466">
    <property type="entry name" value="LysR_substrate"/>
    <property type="match status" value="1"/>
</dbReference>
<dbReference type="CDD" id="cd08417">
    <property type="entry name" value="PBP2_Nitroaromatics_like"/>
    <property type="match status" value="1"/>
</dbReference>
<evidence type="ECO:0000313" key="7">
    <source>
        <dbReference type="Proteomes" id="UP000295341"/>
    </source>
</evidence>
<keyword evidence="4" id="KW-0804">Transcription</keyword>
<organism evidence="6 7">
    <name type="scientific">Panacagrimonas perspica</name>
    <dbReference type="NCBI Taxonomy" id="381431"/>
    <lineage>
        <taxon>Bacteria</taxon>
        <taxon>Pseudomonadati</taxon>
        <taxon>Pseudomonadota</taxon>
        <taxon>Gammaproteobacteria</taxon>
        <taxon>Nevskiales</taxon>
        <taxon>Nevskiaceae</taxon>
        <taxon>Panacagrimonas</taxon>
    </lineage>
</organism>
<dbReference type="PANTHER" id="PTHR30118:SF15">
    <property type="entry name" value="TRANSCRIPTIONAL REGULATORY PROTEIN"/>
    <property type="match status" value="1"/>
</dbReference>
<name>A0A4R7PB98_9GAMM</name>
<dbReference type="AlphaFoldDB" id="A0A4R7PB98"/>
<dbReference type="GO" id="GO:0003700">
    <property type="term" value="F:DNA-binding transcription factor activity"/>
    <property type="evidence" value="ECO:0007669"/>
    <property type="project" value="InterPro"/>
</dbReference>
<dbReference type="InterPro" id="IPR036390">
    <property type="entry name" value="WH_DNA-bd_sf"/>
</dbReference>
<sequence>MTMSRIHDGHALRRTDLSLLAVFDVIYRERNLTRAAQLLALSQSAVSHSLARLRVRMDDPLFVRKGRGVVPTPRAEQLAPGVQNALARLEEALRPGVAFDPARDLRRVTLAMPDELEPMVLPALARALRETAPQALLASVRLDRAALRTDLAAGRIDLCIDVARPTEADVVHEPWRQHRLCVVSSKARRLSMASYMAADHVAVSSRRTGPTMEEFLLGRLGLQRRVALRCQNYEAACRVVAETEMLLTMPREHAQLLRPALGFRILSLPMELPPIDLHLYWHRQGQDLPVQRWLRERLQGDVTRM</sequence>
<evidence type="ECO:0000256" key="1">
    <source>
        <dbReference type="ARBA" id="ARBA00009437"/>
    </source>
</evidence>
<proteinExistence type="inferred from homology"/>
<dbReference type="Pfam" id="PF00126">
    <property type="entry name" value="HTH_1"/>
    <property type="match status" value="1"/>
</dbReference>
<dbReference type="PANTHER" id="PTHR30118">
    <property type="entry name" value="HTH-TYPE TRANSCRIPTIONAL REGULATOR LEUO-RELATED"/>
    <property type="match status" value="1"/>
</dbReference>
<dbReference type="Gene3D" id="1.10.10.10">
    <property type="entry name" value="Winged helix-like DNA-binding domain superfamily/Winged helix DNA-binding domain"/>
    <property type="match status" value="1"/>
</dbReference>
<feature type="domain" description="HTH lysR-type" evidence="5">
    <location>
        <begin position="15"/>
        <end position="72"/>
    </location>
</feature>